<dbReference type="Proteomes" id="UP001194746">
    <property type="component" value="Unassembled WGS sequence"/>
</dbReference>
<dbReference type="EMBL" id="VCAU01000056">
    <property type="protein sequence ID" value="KAF9887785.1"/>
    <property type="molecule type" value="Genomic_DNA"/>
</dbReference>
<feature type="region of interest" description="Disordered" evidence="1">
    <location>
        <begin position="1"/>
        <end position="174"/>
    </location>
</feature>
<gene>
    <name evidence="2" type="ORF">FE257_009591</name>
</gene>
<feature type="compositionally biased region" description="Polar residues" evidence="1">
    <location>
        <begin position="86"/>
        <end position="99"/>
    </location>
</feature>
<proteinExistence type="predicted"/>
<evidence type="ECO:0000256" key="1">
    <source>
        <dbReference type="SAM" id="MobiDB-lite"/>
    </source>
</evidence>
<keyword evidence="3" id="KW-1185">Reference proteome</keyword>
<reference evidence="2" key="1">
    <citation type="journal article" date="2019" name="Beilstein J. Org. Chem.">
        <title>Nanangenines: drimane sesquiterpenoids as the dominant metabolite cohort of a novel Australian fungus, Aspergillus nanangensis.</title>
        <authorList>
            <person name="Lacey H.J."/>
            <person name="Gilchrist C.L.M."/>
            <person name="Crombie A."/>
            <person name="Kalaitzis J.A."/>
            <person name="Vuong D."/>
            <person name="Rutledge P.J."/>
            <person name="Turner P."/>
            <person name="Pitt J.I."/>
            <person name="Lacey E."/>
            <person name="Chooi Y.H."/>
            <person name="Piggott A.M."/>
        </authorList>
    </citation>
    <scope>NUCLEOTIDE SEQUENCE</scope>
    <source>
        <strain evidence="2">MST-FP2251</strain>
    </source>
</reference>
<evidence type="ECO:0000313" key="3">
    <source>
        <dbReference type="Proteomes" id="UP001194746"/>
    </source>
</evidence>
<sequence>MPLKDKLSKFGLKSSKSVNKDAQTQPVSETAQEFAALPSSTSMPHKTTWKGISAKLMPDFLSRKHPISPEELASSHETNNKPDVAASTTPAPTNDTSVLTGVMDRLSDGRVPDAPSSHTSGTTLGKASPATLSTYTRPTASKPPKILAQYANHDGKGAVGSVQPRASHTPYPSRQYVGGQKVVAQYAHYDNKGAVKHAVY</sequence>
<evidence type="ECO:0000313" key="2">
    <source>
        <dbReference type="EMBL" id="KAF9887785.1"/>
    </source>
</evidence>
<reference evidence="2" key="2">
    <citation type="submission" date="2020-02" db="EMBL/GenBank/DDBJ databases">
        <authorList>
            <person name="Gilchrist C.L.M."/>
            <person name="Chooi Y.-H."/>
        </authorList>
    </citation>
    <scope>NUCLEOTIDE SEQUENCE</scope>
    <source>
        <strain evidence="2">MST-FP2251</strain>
    </source>
</reference>
<accession>A0AAD4GSN8</accession>
<comment type="caution">
    <text evidence="2">The sequence shown here is derived from an EMBL/GenBank/DDBJ whole genome shotgun (WGS) entry which is preliminary data.</text>
</comment>
<organism evidence="2 3">
    <name type="scientific">Aspergillus nanangensis</name>
    <dbReference type="NCBI Taxonomy" id="2582783"/>
    <lineage>
        <taxon>Eukaryota</taxon>
        <taxon>Fungi</taxon>
        <taxon>Dikarya</taxon>
        <taxon>Ascomycota</taxon>
        <taxon>Pezizomycotina</taxon>
        <taxon>Eurotiomycetes</taxon>
        <taxon>Eurotiomycetidae</taxon>
        <taxon>Eurotiales</taxon>
        <taxon>Aspergillaceae</taxon>
        <taxon>Aspergillus</taxon>
        <taxon>Aspergillus subgen. Circumdati</taxon>
    </lineage>
</organism>
<protein>
    <submittedName>
        <fullName evidence="2">Uncharacterized protein</fullName>
    </submittedName>
</protein>
<dbReference type="AlphaFoldDB" id="A0AAD4GSN8"/>
<name>A0AAD4GSN8_ASPNN</name>
<feature type="compositionally biased region" description="Polar residues" evidence="1">
    <location>
        <begin position="20"/>
        <end position="31"/>
    </location>
</feature>
<feature type="compositionally biased region" description="Polar residues" evidence="1">
    <location>
        <begin position="116"/>
        <end position="139"/>
    </location>
</feature>